<dbReference type="AlphaFoldDB" id="A0A2P2JBH9"/>
<organism evidence="2">
    <name type="scientific">Rhizophora mucronata</name>
    <name type="common">Asiatic mangrove</name>
    <dbReference type="NCBI Taxonomy" id="61149"/>
    <lineage>
        <taxon>Eukaryota</taxon>
        <taxon>Viridiplantae</taxon>
        <taxon>Streptophyta</taxon>
        <taxon>Embryophyta</taxon>
        <taxon>Tracheophyta</taxon>
        <taxon>Spermatophyta</taxon>
        <taxon>Magnoliopsida</taxon>
        <taxon>eudicotyledons</taxon>
        <taxon>Gunneridae</taxon>
        <taxon>Pentapetalae</taxon>
        <taxon>rosids</taxon>
        <taxon>fabids</taxon>
        <taxon>Malpighiales</taxon>
        <taxon>Rhizophoraceae</taxon>
        <taxon>Rhizophora</taxon>
    </lineage>
</organism>
<evidence type="ECO:0000313" key="2">
    <source>
        <dbReference type="EMBL" id="MBW90802.1"/>
    </source>
</evidence>
<feature type="signal peptide" evidence="1">
    <location>
        <begin position="1"/>
        <end position="22"/>
    </location>
</feature>
<protein>
    <submittedName>
        <fullName evidence="2">Cellulose synthase</fullName>
    </submittedName>
</protein>
<dbReference type="EMBL" id="GGEC01010319">
    <property type="protein sequence ID" value="MBW90802.1"/>
    <property type="molecule type" value="Transcribed_RNA"/>
</dbReference>
<feature type="chain" id="PRO_5015122115" evidence="1">
    <location>
        <begin position="23"/>
        <end position="64"/>
    </location>
</feature>
<sequence>MVFKALFMWVLDVSSIEQPCTAMNLLSNPSIRSQGCYLRFVVGQEKTFLNQVKRVWTRRNLESM</sequence>
<accession>A0A2P2JBH9</accession>
<evidence type="ECO:0000256" key="1">
    <source>
        <dbReference type="SAM" id="SignalP"/>
    </source>
</evidence>
<keyword evidence="1" id="KW-0732">Signal</keyword>
<name>A0A2P2JBH9_RHIMU</name>
<proteinExistence type="predicted"/>
<reference evidence="2" key="1">
    <citation type="submission" date="2018-02" db="EMBL/GenBank/DDBJ databases">
        <title>Rhizophora mucronata_Transcriptome.</title>
        <authorList>
            <person name="Meera S.P."/>
            <person name="Sreeshan A."/>
            <person name="Augustine A."/>
        </authorList>
    </citation>
    <scope>NUCLEOTIDE SEQUENCE</scope>
    <source>
        <tissue evidence="2">Leaf</tissue>
    </source>
</reference>